<dbReference type="CDD" id="cd00427">
    <property type="entry name" value="Ribosomal_L29_HIP"/>
    <property type="match status" value="1"/>
</dbReference>
<evidence type="ECO:0000256" key="1">
    <source>
        <dbReference type="ARBA" id="ARBA00009254"/>
    </source>
</evidence>
<evidence type="ECO:0000313" key="6">
    <source>
        <dbReference type="EMBL" id="GAA6146711.1"/>
    </source>
</evidence>
<dbReference type="Proteomes" id="UP001481413">
    <property type="component" value="Unassembled WGS sequence"/>
</dbReference>
<gene>
    <name evidence="5 6" type="primary">rpmC</name>
    <name evidence="6" type="ORF">NBRC116585_28300</name>
</gene>
<evidence type="ECO:0000256" key="4">
    <source>
        <dbReference type="ARBA" id="ARBA00035204"/>
    </source>
</evidence>
<protein>
    <recommendedName>
        <fullName evidence="4 5">Large ribosomal subunit protein uL29</fullName>
    </recommendedName>
</protein>
<dbReference type="SUPFAM" id="SSF46561">
    <property type="entry name" value="Ribosomal protein L29 (L29p)"/>
    <property type="match status" value="1"/>
</dbReference>
<comment type="caution">
    <text evidence="6">The sequence shown here is derived from an EMBL/GenBank/DDBJ whole genome shotgun (WGS) entry which is preliminary data.</text>
</comment>
<dbReference type="NCBIfam" id="TIGR00012">
    <property type="entry name" value="L29"/>
    <property type="match status" value="1"/>
</dbReference>
<dbReference type="GO" id="GO:0005840">
    <property type="term" value="C:ribosome"/>
    <property type="evidence" value="ECO:0007669"/>
    <property type="project" value="UniProtKB-KW"/>
</dbReference>
<dbReference type="Gene3D" id="1.10.287.310">
    <property type="match status" value="1"/>
</dbReference>
<reference evidence="6 7" key="1">
    <citation type="submission" date="2024-04" db="EMBL/GenBank/DDBJ databases">
        <title>Draft genome sequence of Thalassolituus maritimus NBRC 116585.</title>
        <authorList>
            <person name="Miyakawa T."/>
            <person name="Kusuya Y."/>
            <person name="Miura T."/>
        </authorList>
    </citation>
    <scope>NUCLEOTIDE SEQUENCE [LARGE SCALE GENOMIC DNA]</scope>
    <source>
        <strain evidence="6 7">5NW40-0001</strain>
    </source>
</reference>
<comment type="similarity">
    <text evidence="1 5">Belongs to the universal ribosomal protein uL29 family.</text>
</comment>
<dbReference type="PANTHER" id="PTHR10916:SF0">
    <property type="entry name" value="LARGE RIBOSOMAL SUBUNIT PROTEIN UL29C"/>
    <property type="match status" value="1"/>
</dbReference>
<evidence type="ECO:0000256" key="2">
    <source>
        <dbReference type="ARBA" id="ARBA00022980"/>
    </source>
</evidence>
<sequence length="63" mass="7111">MKASELKEKSVAELNSQLEELLGEQFKLRMSKATNQLGQTHLLRETRRDIARVKTVLASKAGE</sequence>
<proteinExistence type="inferred from homology"/>
<dbReference type="InterPro" id="IPR001854">
    <property type="entry name" value="Ribosomal_uL29"/>
</dbReference>
<dbReference type="Pfam" id="PF00831">
    <property type="entry name" value="Ribosomal_L29"/>
    <property type="match status" value="1"/>
</dbReference>
<dbReference type="InterPro" id="IPR018254">
    <property type="entry name" value="Ribosomal_uL29_CS"/>
</dbReference>
<dbReference type="PANTHER" id="PTHR10916">
    <property type="entry name" value="60S RIBOSOMAL PROTEIN L35/50S RIBOSOMAL PROTEIN L29"/>
    <property type="match status" value="1"/>
</dbReference>
<dbReference type="PROSITE" id="PS00579">
    <property type="entry name" value="RIBOSOMAL_L29"/>
    <property type="match status" value="1"/>
</dbReference>
<dbReference type="InterPro" id="IPR050063">
    <property type="entry name" value="Ribosomal_protein_uL29"/>
</dbReference>
<accession>A0ABQ0A2T0</accession>
<evidence type="ECO:0000256" key="3">
    <source>
        <dbReference type="ARBA" id="ARBA00023274"/>
    </source>
</evidence>
<name>A0ABQ0A2T0_9GAMM</name>
<keyword evidence="3 5" id="KW-0687">Ribonucleoprotein</keyword>
<keyword evidence="2 5" id="KW-0689">Ribosomal protein</keyword>
<evidence type="ECO:0000313" key="7">
    <source>
        <dbReference type="Proteomes" id="UP001481413"/>
    </source>
</evidence>
<dbReference type="EMBL" id="BAABWH010000010">
    <property type="protein sequence ID" value="GAA6146711.1"/>
    <property type="molecule type" value="Genomic_DNA"/>
</dbReference>
<evidence type="ECO:0000256" key="5">
    <source>
        <dbReference type="HAMAP-Rule" id="MF_00374"/>
    </source>
</evidence>
<keyword evidence="7" id="KW-1185">Reference proteome</keyword>
<dbReference type="InterPro" id="IPR036049">
    <property type="entry name" value="Ribosomal_uL29_sf"/>
</dbReference>
<organism evidence="6 7">
    <name type="scientific">Thalassolituus maritimus</name>
    <dbReference type="NCBI Taxonomy" id="484498"/>
    <lineage>
        <taxon>Bacteria</taxon>
        <taxon>Pseudomonadati</taxon>
        <taxon>Pseudomonadota</taxon>
        <taxon>Gammaproteobacteria</taxon>
        <taxon>Oceanospirillales</taxon>
        <taxon>Oceanospirillaceae</taxon>
        <taxon>Thalassolituus</taxon>
    </lineage>
</organism>
<dbReference type="RefSeq" id="WP_300433299.1">
    <property type="nucleotide sequence ID" value="NZ_BAABWH010000010.1"/>
</dbReference>
<dbReference type="HAMAP" id="MF_00374">
    <property type="entry name" value="Ribosomal_uL29"/>
    <property type="match status" value="1"/>
</dbReference>